<proteinExistence type="predicted"/>
<protein>
    <recommendedName>
        <fullName evidence="2">DUF4124 domain-containing protein</fullName>
    </recommendedName>
</protein>
<gene>
    <name evidence="3" type="ORF">MNBD_GAMMA12-458</name>
</gene>
<evidence type="ECO:0000259" key="2">
    <source>
        <dbReference type="Pfam" id="PF13511"/>
    </source>
</evidence>
<dbReference type="EMBL" id="UOFL01000171">
    <property type="protein sequence ID" value="VAW79285.1"/>
    <property type="molecule type" value="Genomic_DNA"/>
</dbReference>
<name>A0A3B0YEF2_9ZZZZ</name>
<organism evidence="3">
    <name type="scientific">hydrothermal vent metagenome</name>
    <dbReference type="NCBI Taxonomy" id="652676"/>
    <lineage>
        <taxon>unclassified sequences</taxon>
        <taxon>metagenomes</taxon>
        <taxon>ecological metagenomes</taxon>
    </lineage>
</organism>
<evidence type="ECO:0000256" key="1">
    <source>
        <dbReference type="SAM" id="MobiDB-lite"/>
    </source>
</evidence>
<dbReference type="AlphaFoldDB" id="A0A3B0YEF2"/>
<dbReference type="Pfam" id="PF13511">
    <property type="entry name" value="DUF4124"/>
    <property type="match status" value="1"/>
</dbReference>
<feature type="region of interest" description="Disordered" evidence="1">
    <location>
        <begin position="191"/>
        <end position="212"/>
    </location>
</feature>
<feature type="domain" description="DUF4124" evidence="2">
    <location>
        <begin position="16"/>
        <end position="59"/>
    </location>
</feature>
<dbReference type="InterPro" id="IPR025392">
    <property type="entry name" value="DUF4124"/>
</dbReference>
<evidence type="ECO:0000313" key="3">
    <source>
        <dbReference type="EMBL" id="VAW79285.1"/>
    </source>
</evidence>
<accession>A0A3B0YEF2</accession>
<sequence>MTDRVNRVIWILTVSFALTHNVANAEIYKWEVDGKVHYSDRPQIGVHKVKKLKLKKLSTHSPVTVNLSQTHITPERIKKDVSKTYGLGITSPVANQNFNGHAGNVTLRFSITPKLKSGAGHVIQYRIDEQSYSESIELEVTLDNIDRGAHQLFAKIVDNQGIDLSAEISVPFNVQRPSSLILQNLKNTNSAAPNLSGAKPVPGITAPPANPK</sequence>
<reference evidence="3" key="1">
    <citation type="submission" date="2018-06" db="EMBL/GenBank/DDBJ databases">
        <authorList>
            <person name="Zhirakovskaya E."/>
        </authorList>
    </citation>
    <scope>NUCLEOTIDE SEQUENCE</scope>
</reference>